<keyword evidence="2" id="KW-1185">Reference proteome</keyword>
<protein>
    <submittedName>
        <fullName evidence="1">Uncharacterized protein</fullName>
    </submittedName>
</protein>
<dbReference type="AlphaFoldDB" id="A0A1T5IX63"/>
<gene>
    <name evidence="1" type="ORF">SAMN05660236_0479</name>
</gene>
<organism evidence="1 2">
    <name type="scientific">Ohtaekwangia koreensis</name>
    <dbReference type="NCBI Taxonomy" id="688867"/>
    <lineage>
        <taxon>Bacteria</taxon>
        <taxon>Pseudomonadati</taxon>
        <taxon>Bacteroidota</taxon>
        <taxon>Cytophagia</taxon>
        <taxon>Cytophagales</taxon>
        <taxon>Fulvivirgaceae</taxon>
        <taxon>Ohtaekwangia</taxon>
    </lineage>
</organism>
<proteinExistence type="predicted"/>
<evidence type="ECO:0000313" key="1">
    <source>
        <dbReference type="EMBL" id="SKC43523.1"/>
    </source>
</evidence>
<dbReference type="Proteomes" id="UP000190961">
    <property type="component" value="Unassembled WGS sequence"/>
</dbReference>
<dbReference type="RefSeq" id="WP_079685102.1">
    <property type="nucleotide sequence ID" value="NZ_FUZU01000001.1"/>
</dbReference>
<name>A0A1T5IX63_9BACT</name>
<accession>A0A1T5IX63</accession>
<evidence type="ECO:0000313" key="2">
    <source>
        <dbReference type="Proteomes" id="UP000190961"/>
    </source>
</evidence>
<dbReference type="EMBL" id="FUZU01000001">
    <property type="protein sequence ID" value="SKC43523.1"/>
    <property type="molecule type" value="Genomic_DNA"/>
</dbReference>
<reference evidence="1 2" key="1">
    <citation type="submission" date="2017-02" db="EMBL/GenBank/DDBJ databases">
        <authorList>
            <person name="Peterson S.W."/>
        </authorList>
    </citation>
    <scope>NUCLEOTIDE SEQUENCE [LARGE SCALE GENOMIC DNA]</scope>
    <source>
        <strain evidence="1 2">DSM 25262</strain>
    </source>
</reference>
<sequence length="95" mass="10955">MLTFEPEQGHTEVFEPNYNTMSLMVEAKPGCNEVYLKTGANVNRTYNLKFCRPATIEETERYTALKYSSQYFPFGSQRSRLSTPDIHVPTPHIYA</sequence>